<gene>
    <name evidence="2" type="ORF">CRENBAI_001329</name>
</gene>
<feature type="compositionally biased region" description="Basic and acidic residues" evidence="1">
    <location>
        <begin position="70"/>
        <end position="87"/>
    </location>
</feature>
<dbReference type="AlphaFoldDB" id="A0AAV9QX30"/>
<feature type="region of interest" description="Disordered" evidence="1">
    <location>
        <begin position="68"/>
        <end position="87"/>
    </location>
</feature>
<sequence>MPSTVKLHIGYTCATALPCARSETLLLRIYLTHRSPVTQWLQPDGARSERSCEAHIASVRGIVVTQHRLTGNDHLRSQERTYGPQER</sequence>
<dbReference type="EMBL" id="JAHHUM010002693">
    <property type="protein sequence ID" value="KAK5601317.1"/>
    <property type="molecule type" value="Genomic_DNA"/>
</dbReference>
<evidence type="ECO:0000313" key="3">
    <source>
        <dbReference type="Proteomes" id="UP001311232"/>
    </source>
</evidence>
<organism evidence="2 3">
    <name type="scientific">Crenichthys baileyi</name>
    <name type="common">White River springfish</name>
    <dbReference type="NCBI Taxonomy" id="28760"/>
    <lineage>
        <taxon>Eukaryota</taxon>
        <taxon>Metazoa</taxon>
        <taxon>Chordata</taxon>
        <taxon>Craniata</taxon>
        <taxon>Vertebrata</taxon>
        <taxon>Euteleostomi</taxon>
        <taxon>Actinopterygii</taxon>
        <taxon>Neopterygii</taxon>
        <taxon>Teleostei</taxon>
        <taxon>Neoteleostei</taxon>
        <taxon>Acanthomorphata</taxon>
        <taxon>Ovalentaria</taxon>
        <taxon>Atherinomorphae</taxon>
        <taxon>Cyprinodontiformes</taxon>
        <taxon>Goodeidae</taxon>
        <taxon>Crenichthys</taxon>
    </lineage>
</organism>
<reference evidence="2 3" key="1">
    <citation type="submission" date="2021-06" db="EMBL/GenBank/DDBJ databases">
        <authorList>
            <person name="Palmer J.M."/>
        </authorList>
    </citation>
    <scope>NUCLEOTIDE SEQUENCE [LARGE SCALE GENOMIC DNA]</scope>
    <source>
        <strain evidence="2 3">MEX-2019</strain>
        <tissue evidence="2">Muscle</tissue>
    </source>
</reference>
<name>A0AAV9QX30_9TELE</name>
<keyword evidence="3" id="KW-1185">Reference proteome</keyword>
<evidence type="ECO:0000256" key="1">
    <source>
        <dbReference type="SAM" id="MobiDB-lite"/>
    </source>
</evidence>
<comment type="caution">
    <text evidence="2">The sequence shown here is derived from an EMBL/GenBank/DDBJ whole genome shotgun (WGS) entry which is preliminary data.</text>
</comment>
<dbReference type="Proteomes" id="UP001311232">
    <property type="component" value="Unassembled WGS sequence"/>
</dbReference>
<evidence type="ECO:0000313" key="2">
    <source>
        <dbReference type="EMBL" id="KAK5601317.1"/>
    </source>
</evidence>
<proteinExistence type="predicted"/>
<accession>A0AAV9QX30</accession>
<protein>
    <submittedName>
        <fullName evidence="2">Uncharacterized protein</fullName>
    </submittedName>
</protein>